<sequence>MKKFQQTVAMLVLAGMLTVTCTGCALIFRMQADFVSPFVTQMVEETVGTQSARAIREGIAANGLLVSALIRISPTNRVYLEKGAFIYCAYGLLVEDEDPVYATELYAISKEYGLRALKTNRNFRKGLEQGKNIPELVADMDKTYMEALSWTGLSQGLWILQNMTDPEALVELADAVAMVKRSLELDETYFFGMGNAFLGVYYSFIPDFFGVGGGPEASQAMFDRARAVTGDRLLLVDVFEARFLDTQVHDRESFVKKLEGVIAADPDILPESPVLTDIAKSKAAFFLKHMEAYFD</sequence>
<organism evidence="2 3">
    <name type="scientific">Desulfosudis oleivorans (strain DSM 6200 / JCM 39069 / Hxd3)</name>
    <name type="common">Desulfococcus oleovorans</name>
    <dbReference type="NCBI Taxonomy" id="96561"/>
    <lineage>
        <taxon>Bacteria</taxon>
        <taxon>Pseudomonadati</taxon>
        <taxon>Thermodesulfobacteriota</taxon>
        <taxon>Desulfobacteria</taxon>
        <taxon>Desulfobacterales</taxon>
        <taxon>Desulfosudaceae</taxon>
        <taxon>Desulfosudis</taxon>
    </lineage>
</organism>
<dbReference type="STRING" id="96561.Dole_3154"/>
<keyword evidence="1" id="KW-0472">Membrane</keyword>
<dbReference type="Gene3D" id="1.25.40.920">
    <property type="entry name" value="TRAP transporter T-component"/>
    <property type="match status" value="1"/>
</dbReference>
<evidence type="ECO:0000256" key="1">
    <source>
        <dbReference type="SAM" id="Phobius"/>
    </source>
</evidence>
<protein>
    <submittedName>
        <fullName evidence="2">Uncharacterized protein</fullName>
    </submittedName>
</protein>
<dbReference type="InterPro" id="IPR031823">
    <property type="entry name" value="TatT"/>
</dbReference>
<evidence type="ECO:0000313" key="2">
    <source>
        <dbReference type="EMBL" id="ABW68957.1"/>
    </source>
</evidence>
<keyword evidence="1" id="KW-1133">Transmembrane helix</keyword>
<dbReference type="eggNOG" id="ENOG502Z7TM">
    <property type="taxonomic scope" value="Bacteria"/>
</dbReference>
<dbReference type="HOGENOM" id="CLU_074357_1_0_7"/>
<dbReference type="AlphaFoldDB" id="A9A038"/>
<dbReference type="InterPro" id="IPR038537">
    <property type="entry name" value="TatT_sf"/>
</dbReference>
<name>A9A038_DESOH</name>
<dbReference type="EMBL" id="CP000859">
    <property type="protein sequence ID" value="ABW68957.1"/>
    <property type="molecule type" value="Genomic_DNA"/>
</dbReference>
<dbReference type="Pfam" id="PF16811">
    <property type="entry name" value="TAtT"/>
    <property type="match status" value="1"/>
</dbReference>
<proteinExistence type="predicted"/>
<reference evidence="2 3" key="1">
    <citation type="submission" date="2007-10" db="EMBL/GenBank/DDBJ databases">
        <title>Complete sequence of Desulfococcus oleovorans Hxd3.</title>
        <authorList>
            <consortium name="US DOE Joint Genome Institute"/>
            <person name="Copeland A."/>
            <person name="Lucas S."/>
            <person name="Lapidus A."/>
            <person name="Barry K."/>
            <person name="Glavina del Rio T."/>
            <person name="Dalin E."/>
            <person name="Tice H."/>
            <person name="Pitluck S."/>
            <person name="Kiss H."/>
            <person name="Brettin T."/>
            <person name="Bruce D."/>
            <person name="Detter J.C."/>
            <person name="Han C."/>
            <person name="Schmutz J."/>
            <person name="Larimer F."/>
            <person name="Land M."/>
            <person name="Hauser L."/>
            <person name="Kyrpides N."/>
            <person name="Kim E."/>
            <person name="Wawrik B."/>
            <person name="Richardson P."/>
        </authorList>
    </citation>
    <scope>NUCLEOTIDE SEQUENCE [LARGE SCALE GENOMIC DNA]</scope>
    <source>
        <strain evidence="3">DSM 6200 / JCM 39069 / Hxd3</strain>
    </source>
</reference>
<accession>A9A038</accession>
<keyword evidence="1" id="KW-0812">Transmembrane</keyword>
<dbReference type="RefSeq" id="WP_012176567.1">
    <property type="nucleotide sequence ID" value="NC_009943.1"/>
</dbReference>
<dbReference type="KEGG" id="dol:Dole_3154"/>
<gene>
    <name evidence="2" type="ordered locus">Dole_3154</name>
</gene>
<evidence type="ECO:0000313" key="3">
    <source>
        <dbReference type="Proteomes" id="UP000008561"/>
    </source>
</evidence>
<keyword evidence="3" id="KW-1185">Reference proteome</keyword>
<feature type="transmembrane region" description="Helical" evidence="1">
    <location>
        <begin position="7"/>
        <end position="28"/>
    </location>
</feature>
<dbReference type="Proteomes" id="UP000008561">
    <property type="component" value="Chromosome"/>
</dbReference>